<dbReference type="Proteomes" id="UP000013827">
    <property type="component" value="Unassembled WGS sequence"/>
</dbReference>
<dbReference type="GeneID" id="17255238"/>
<proteinExistence type="predicted"/>
<dbReference type="KEGG" id="ehx:EMIHUDRAFT_225900"/>
<name>A0A0D3ICW0_EMIH1</name>
<evidence type="ECO:0000313" key="3">
    <source>
        <dbReference type="Proteomes" id="UP000013827"/>
    </source>
</evidence>
<accession>A0A0D3ICW0</accession>
<dbReference type="KEGG" id="ehx:EMIHUDRAFT_216954"/>
<organism evidence="2 3">
    <name type="scientific">Emiliania huxleyi (strain CCMP1516)</name>
    <dbReference type="NCBI Taxonomy" id="280463"/>
    <lineage>
        <taxon>Eukaryota</taxon>
        <taxon>Haptista</taxon>
        <taxon>Haptophyta</taxon>
        <taxon>Prymnesiophyceae</taxon>
        <taxon>Isochrysidales</taxon>
        <taxon>Noelaerhabdaceae</taxon>
        <taxon>Emiliania</taxon>
    </lineage>
</organism>
<sequence length="93" mass="10085">MAAPAAGRCKLPPPPHQRYWPRLAATRRLGRGAIGGAAERHASSFEQHQCVRPTRHASAGEFAAEQYRVLAGGIAPKTPRIPPQQRLQEADGQ</sequence>
<protein>
    <submittedName>
        <fullName evidence="2">Uncharacterized protein</fullName>
    </submittedName>
</protein>
<reference evidence="2" key="2">
    <citation type="submission" date="2024-10" db="UniProtKB">
        <authorList>
            <consortium name="EnsemblProtists"/>
        </authorList>
    </citation>
    <scope>IDENTIFICATION</scope>
</reference>
<evidence type="ECO:0000313" key="2">
    <source>
        <dbReference type="EnsemblProtists" id="EOD09095"/>
    </source>
</evidence>
<dbReference type="GeneID" id="17282456"/>
<evidence type="ECO:0000256" key="1">
    <source>
        <dbReference type="SAM" id="MobiDB-lite"/>
    </source>
</evidence>
<dbReference type="AlphaFoldDB" id="A0A0D3ICW0"/>
<dbReference type="PaxDb" id="2903-EOD09095"/>
<keyword evidence="3" id="KW-1185">Reference proteome</keyword>
<feature type="region of interest" description="Disordered" evidence="1">
    <location>
        <begin position="74"/>
        <end position="93"/>
    </location>
</feature>
<dbReference type="EnsemblProtists" id="EOD37186">
    <property type="protein sequence ID" value="EOD37186"/>
    <property type="gene ID" value="EMIHUDRAFT_225900"/>
</dbReference>
<reference evidence="3" key="1">
    <citation type="journal article" date="2013" name="Nature">
        <title>Pan genome of the phytoplankton Emiliania underpins its global distribution.</title>
        <authorList>
            <person name="Read B.A."/>
            <person name="Kegel J."/>
            <person name="Klute M.J."/>
            <person name="Kuo A."/>
            <person name="Lefebvre S.C."/>
            <person name="Maumus F."/>
            <person name="Mayer C."/>
            <person name="Miller J."/>
            <person name="Monier A."/>
            <person name="Salamov A."/>
            <person name="Young J."/>
            <person name="Aguilar M."/>
            <person name="Claverie J.M."/>
            <person name="Frickenhaus S."/>
            <person name="Gonzalez K."/>
            <person name="Herman E.K."/>
            <person name="Lin Y.C."/>
            <person name="Napier J."/>
            <person name="Ogata H."/>
            <person name="Sarno A.F."/>
            <person name="Shmutz J."/>
            <person name="Schroeder D."/>
            <person name="de Vargas C."/>
            <person name="Verret F."/>
            <person name="von Dassow P."/>
            <person name="Valentin K."/>
            <person name="Van de Peer Y."/>
            <person name="Wheeler G."/>
            <person name="Dacks J.B."/>
            <person name="Delwiche C.F."/>
            <person name="Dyhrman S.T."/>
            <person name="Glockner G."/>
            <person name="John U."/>
            <person name="Richards T."/>
            <person name="Worden A.Z."/>
            <person name="Zhang X."/>
            <person name="Grigoriev I.V."/>
            <person name="Allen A.E."/>
            <person name="Bidle K."/>
            <person name="Borodovsky M."/>
            <person name="Bowler C."/>
            <person name="Brownlee C."/>
            <person name="Cock J.M."/>
            <person name="Elias M."/>
            <person name="Gladyshev V.N."/>
            <person name="Groth M."/>
            <person name="Guda C."/>
            <person name="Hadaegh A."/>
            <person name="Iglesias-Rodriguez M.D."/>
            <person name="Jenkins J."/>
            <person name="Jones B.M."/>
            <person name="Lawson T."/>
            <person name="Leese F."/>
            <person name="Lindquist E."/>
            <person name="Lobanov A."/>
            <person name="Lomsadze A."/>
            <person name="Malik S.B."/>
            <person name="Marsh M.E."/>
            <person name="Mackinder L."/>
            <person name="Mock T."/>
            <person name="Mueller-Roeber B."/>
            <person name="Pagarete A."/>
            <person name="Parker M."/>
            <person name="Probert I."/>
            <person name="Quesneville H."/>
            <person name="Raines C."/>
            <person name="Rensing S.A."/>
            <person name="Riano-Pachon D.M."/>
            <person name="Richier S."/>
            <person name="Rokitta S."/>
            <person name="Shiraiwa Y."/>
            <person name="Soanes D.M."/>
            <person name="van der Giezen M."/>
            <person name="Wahlund T.M."/>
            <person name="Williams B."/>
            <person name="Wilson W."/>
            <person name="Wolfe G."/>
            <person name="Wurch L.L."/>
        </authorList>
    </citation>
    <scope>NUCLEOTIDE SEQUENCE</scope>
</reference>
<dbReference type="HOGENOM" id="CLU_2404173_0_0_1"/>
<dbReference type="RefSeq" id="XP_005789615.1">
    <property type="nucleotide sequence ID" value="XM_005789558.1"/>
</dbReference>
<dbReference type="EnsemblProtists" id="EOD09095">
    <property type="protein sequence ID" value="EOD09095"/>
    <property type="gene ID" value="EMIHUDRAFT_216954"/>
</dbReference>
<dbReference type="RefSeq" id="XP_005761524.1">
    <property type="nucleotide sequence ID" value="XM_005761467.1"/>
</dbReference>